<gene>
    <name evidence="2" type="ORF">AMON00008_LOCUS41942</name>
</gene>
<feature type="region of interest" description="Disordered" evidence="1">
    <location>
        <begin position="157"/>
        <end position="253"/>
    </location>
</feature>
<accession>A0A7S4RXL0</accession>
<feature type="region of interest" description="Disordered" evidence="1">
    <location>
        <begin position="1"/>
        <end position="115"/>
    </location>
</feature>
<evidence type="ECO:0000256" key="1">
    <source>
        <dbReference type="SAM" id="MobiDB-lite"/>
    </source>
</evidence>
<dbReference type="EMBL" id="HBNR01059598">
    <property type="protein sequence ID" value="CAE4628070.1"/>
    <property type="molecule type" value="Transcribed_RNA"/>
</dbReference>
<feature type="compositionally biased region" description="Polar residues" evidence="1">
    <location>
        <begin position="60"/>
        <end position="74"/>
    </location>
</feature>
<protein>
    <submittedName>
        <fullName evidence="2">Uncharacterized protein</fullName>
    </submittedName>
</protein>
<feature type="compositionally biased region" description="Polar residues" evidence="1">
    <location>
        <begin position="176"/>
        <end position="189"/>
    </location>
</feature>
<dbReference type="AlphaFoldDB" id="A0A7S4RXL0"/>
<organism evidence="2">
    <name type="scientific">Alexandrium monilatum</name>
    <dbReference type="NCBI Taxonomy" id="311494"/>
    <lineage>
        <taxon>Eukaryota</taxon>
        <taxon>Sar</taxon>
        <taxon>Alveolata</taxon>
        <taxon>Dinophyceae</taxon>
        <taxon>Gonyaulacales</taxon>
        <taxon>Pyrocystaceae</taxon>
        <taxon>Alexandrium</taxon>
    </lineage>
</organism>
<name>A0A7S4RXL0_9DINO</name>
<feature type="compositionally biased region" description="Polar residues" evidence="1">
    <location>
        <begin position="214"/>
        <end position="233"/>
    </location>
</feature>
<feature type="compositionally biased region" description="Polar residues" evidence="1">
    <location>
        <begin position="17"/>
        <end position="38"/>
    </location>
</feature>
<proteinExistence type="predicted"/>
<reference evidence="2" key="1">
    <citation type="submission" date="2021-01" db="EMBL/GenBank/DDBJ databases">
        <authorList>
            <person name="Corre E."/>
            <person name="Pelletier E."/>
            <person name="Niang G."/>
            <person name="Scheremetjew M."/>
            <person name="Finn R."/>
            <person name="Kale V."/>
            <person name="Holt S."/>
            <person name="Cochrane G."/>
            <person name="Meng A."/>
            <person name="Brown T."/>
            <person name="Cohen L."/>
        </authorList>
    </citation>
    <scope>NUCLEOTIDE SEQUENCE</scope>
    <source>
        <strain evidence="2">CCMP3105</strain>
    </source>
</reference>
<evidence type="ECO:0000313" key="2">
    <source>
        <dbReference type="EMBL" id="CAE4628070.1"/>
    </source>
</evidence>
<sequence length="300" mass="32666">MQDPSRQPSHIGGAQLQDPSRQPSHISGAQLQDLSRQPSHMVPQSEGSRQVSHVGPLPQASRQVSRVGSMQGSRRPSHALGSEPYNDPSRQPSKMHEGFSQDPSRQPSKLAALPEELALGLQYPQESPIQHYERLHRLRASGQPRAQRVVHRHIHHHVHYHEGSDPESGGEEQRLSPAQFTASPEQQRQIEMASEARVRAQLEADPQYGPGLAQSASAGSLQPSRMPSMQRSASVPGGGGFAPGATRSQEAALRRSTLPALEMDLGRRASLARYKGNVQRAIGSYSDSGRPRFARATAMG</sequence>